<dbReference type="InterPro" id="IPR052544">
    <property type="entry name" value="Bacteriocin_Proc_Enz"/>
</dbReference>
<dbReference type="PANTHER" id="PTHR43745">
    <property type="entry name" value="NITROREDUCTASE MJ1384-RELATED"/>
    <property type="match status" value="1"/>
</dbReference>
<dbReference type="Pfam" id="PF00881">
    <property type="entry name" value="Nitroreductase"/>
    <property type="match status" value="1"/>
</dbReference>
<dbReference type="InterPro" id="IPR029479">
    <property type="entry name" value="Nitroreductase"/>
</dbReference>
<evidence type="ECO:0000259" key="1">
    <source>
        <dbReference type="Pfam" id="PF00881"/>
    </source>
</evidence>
<accession>A0ABT5P6J8</accession>
<dbReference type="Gene3D" id="3.40.109.10">
    <property type="entry name" value="NADH Oxidase"/>
    <property type="match status" value="1"/>
</dbReference>
<keyword evidence="3" id="KW-1185">Reference proteome</keyword>
<feature type="domain" description="Nitroreductase" evidence="1">
    <location>
        <begin position="146"/>
        <end position="334"/>
    </location>
</feature>
<dbReference type="PANTHER" id="PTHR43745:SF2">
    <property type="entry name" value="NITROREDUCTASE MJ1384-RELATED"/>
    <property type="match status" value="1"/>
</dbReference>
<name>A0ABT5P6J8_9PSED</name>
<organism evidence="2 3">
    <name type="scientific">Pseudomonas rubra</name>
    <dbReference type="NCBI Taxonomy" id="2942627"/>
    <lineage>
        <taxon>Bacteria</taxon>
        <taxon>Pseudomonadati</taxon>
        <taxon>Pseudomonadota</taxon>
        <taxon>Gammaproteobacteria</taxon>
        <taxon>Pseudomonadales</taxon>
        <taxon>Pseudomonadaceae</taxon>
        <taxon>Pseudomonas</taxon>
    </lineage>
</organism>
<comment type="caution">
    <text evidence="2">The sequence shown here is derived from an EMBL/GenBank/DDBJ whole genome shotgun (WGS) entry which is preliminary data.</text>
</comment>
<sequence length="350" mass="39441">MIINPNGFLLPSGSGLVFWNFEEHRQFELTGKHLQRLIELAENINNYCADHPLDQDFCNTNILIDKPSLTPTWGWDELSRLFHLGTRDIPYEDTPTDEATWTAAYLQHCSDALKQPFPTETFEAMAPASVHLEKPDANYTELPLLTTRATSRVFSRNPVSLDLLSEILFYTLGFIDERALPESTCLPISLRQRRCSPSGGGLNSTEGYLYAKNIEGLDAGLYFYNPAHHALHSCTHQLPDLGELLSGQHFINTLPFGIFLASRFDKLWWKYKHSRAYRMALIEVGHISQTFQLAATHFGLKTWLTGAIDERAVESLINPKNPAAQILFFVGAGHGENEPAPRKLSNLINT</sequence>
<dbReference type="NCBIfam" id="TIGR03605">
    <property type="entry name" value="antibiot_sagB"/>
    <property type="match status" value="1"/>
</dbReference>
<evidence type="ECO:0000313" key="3">
    <source>
        <dbReference type="Proteomes" id="UP001148184"/>
    </source>
</evidence>
<dbReference type="RefSeq" id="WP_273892695.1">
    <property type="nucleotide sequence ID" value="NZ_JAMDGP010000013.1"/>
</dbReference>
<dbReference type="InterPro" id="IPR000415">
    <property type="entry name" value="Nitroreductase-like"/>
</dbReference>
<protein>
    <submittedName>
        <fullName evidence="2">SagB/ThcOx family dehydrogenase</fullName>
    </submittedName>
</protein>
<dbReference type="CDD" id="cd02142">
    <property type="entry name" value="McbC_SagB-like_oxidoreductase"/>
    <property type="match status" value="1"/>
</dbReference>
<dbReference type="SUPFAM" id="SSF55469">
    <property type="entry name" value="FMN-dependent nitroreductase-like"/>
    <property type="match status" value="1"/>
</dbReference>
<dbReference type="Proteomes" id="UP001148184">
    <property type="component" value="Unassembled WGS sequence"/>
</dbReference>
<proteinExistence type="predicted"/>
<gene>
    <name evidence="2" type="ORF">M5G17_09560</name>
</gene>
<dbReference type="InterPro" id="IPR020051">
    <property type="entry name" value="SagB-type_dehydrogenase"/>
</dbReference>
<dbReference type="EMBL" id="JAMDGZ010000019">
    <property type="protein sequence ID" value="MDD1013925.1"/>
    <property type="molecule type" value="Genomic_DNA"/>
</dbReference>
<reference evidence="2 3" key="1">
    <citation type="submission" date="2022-05" db="EMBL/GenBank/DDBJ databases">
        <title>Novel Pseudomonas spp. Isolated from a Rainbow Trout Aquaculture Facility.</title>
        <authorList>
            <person name="Testerman T."/>
            <person name="Graf J."/>
        </authorList>
    </citation>
    <scope>NUCLEOTIDE SEQUENCE [LARGE SCALE GENOMIC DNA]</scope>
    <source>
        <strain evidence="2 3">ID1025</strain>
    </source>
</reference>
<evidence type="ECO:0000313" key="2">
    <source>
        <dbReference type="EMBL" id="MDD1013925.1"/>
    </source>
</evidence>